<dbReference type="InParanoid" id="A0A1Y1WY16"/>
<dbReference type="PANTHER" id="PTHR42802">
    <property type="entry name" value="MONOOXYGENASE"/>
    <property type="match status" value="1"/>
</dbReference>
<dbReference type="STRING" id="1314790.A0A1Y1WY16"/>
<dbReference type="EC" id="1.14.13.196" evidence="4"/>
<dbReference type="InterPro" id="IPR036188">
    <property type="entry name" value="FAD/NAD-bd_sf"/>
</dbReference>
<keyword evidence="7" id="KW-0521">NADP</keyword>
<reference evidence="12 13" key="1">
    <citation type="submission" date="2016-07" db="EMBL/GenBank/DDBJ databases">
        <title>Pervasive Adenine N6-methylation of Active Genes in Fungi.</title>
        <authorList>
            <consortium name="DOE Joint Genome Institute"/>
            <person name="Mondo S.J."/>
            <person name="Dannebaum R.O."/>
            <person name="Kuo R.C."/>
            <person name="Labutti K."/>
            <person name="Haridas S."/>
            <person name="Kuo A."/>
            <person name="Salamov A."/>
            <person name="Ahrendt S.R."/>
            <person name="Lipzen A."/>
            <person name="Sullivan W."/>
            <person name="Andreopoulos W.B."/>
            <person name="Clum A."/>
            <person name="Lindquist E."/>
            <person name="Daum C."/>
            <person name="Ramamoorthy G.K."/>
            <person name="Gryganskyi A."/>
            <person name="Culley D."/>
            <person name="Magnuson J.K."/>
            <person name="James T.Y."/>
            <person name="O'Malley M.A."/>
            <person name="Stajich J.E."/>
            <person name="Spatafora J.W."/>
            <person name="Visel A."/>
            <person name="Grigoriev I.V."/>
        </authorList>
    </citation>
    <scope>NUCLEOTIDE SEQUENCE [LARGE SCALE GENOMIC DNA]</scope>
    <source>
        <strain evidence="12 13">CBS 931.73</strain>
    </source>
</reference>
<evidence type="ECO:0000256" key="6">
    <source>
        <dbReference type="ARBA" id="ARBA00022827"/>
    </source>
</evidence>
<evidence type="ECO:0000256" key="1">
    <source>
        <dbReference type="ARBA" id="ARBA00001974"/>
    </source>
</evidence>
<dbReference type="GO" id="GO:0006879">
    <property type="term" value="P:intracellular iron ion homeostasis"/>
    <property type="evidence" value="ECO:0007669"/>
    <property type="project" value="TreeGrafter"/>
</dbReference>
<sequence length="735" mass="83389">MEYDHQEYDILCAGFGPAGVSIAIAMAEDGRLQGFEEHSKGINQGGHWKVGFIEKQTTPVWHGGMLIDEAKMQISFLKDLATLNNPKSHFTFINYLKENNRLVDFTNLGTTLPYRSEFNDYVNWVTSHFSSLAFFGEEVISVEPILQSGSKEIERLRVTSKRLGDQKTIVRTAKHFIVAIGGQARYPEWVSANQSQHNDRIMHSSQYIYNVSRMLPERDAPYSVAVVGGGQSGAEIFQDVVQRYPNSRVSLIIRDSALRPSDDSPFVNEIFNPSSTESFYKLPEERRRAFLKHNSATNYSVVRLELIENLYSILYQQKLPGHTQKHSILSSRQVVSCESDNGRLMLKLGPCDEAGQLLGGPENLTEHAFDAVFVATGYQRNVHSDILKPLAPYILKTDACDLPIDRDYKLRMAPTCHSSIYLQGCCQDTHGISDSLLSVLSIRAAEVTQSLSQNHTKLTIARNVKDADSALVYSSINLNDKNNLNYLWEWVDDFNTRRAPSNQRSGWLRFIDRSIEGKRVTTNGVNHPLRPPSPPPGQLIYSRYIPSIKKTVGFRVVDLQQDLNTFHTWMNNPRVSKFWAEDGTIEEHTTYLKNLHADPHIIPVIGLIDNEPFGYLEIYWGKEDRLGEFYLADDYDRGIHCLVGEQKFRGPEYVHTWMSSINHFAFLSEPRTSRLVGEPRADNDKLIGYAQKEGYKRLGNIQMKHKEAALLMLSRKTFNSNIEAGQSLRGCSAKL</sequence>
<comment type="pathway">
    <text evidence="2">Siderophore biosynthesis.</text>
</comment>
<dbReference type="SUPFAM" id="SSF55729">
    <property type="entry name" value="Acyl-CoA N-acyltransferases (Nat)"/>
    <property type="match status" value="1"/>
</dbReference>
<evidence type="ECO:0000313" key="12">
    <source>
        <dbReference type="EMBL" id="ORX77994.1"/>
    </source>
</evidence>
<dbReference type="EMBL" id="MCFE01000850">
    <property type="protein sequence ID" value="ORX77994.1"/>
    <property type="molecule type" value="Genomic_DNA"/>
</dbReference>
<dbReference type="OrthoDB" id="3519933at2759"/>
<keyword evidence="6" id="KW-0274">FAD</keyword>
<accession>A0A1Y1WY16</accession>
<evidence type="ECO:0000256" key="9">
    <source>
        <dbReference type="ARBA" id="ARBA00047598"/>
    </source>
</evidence>
<dbReference type="AlphaFoldDB" id="A0A1Y1WY16"/>
<dbReference type="Proteomes" id="UP000193498">
    <property type="component" value="Unassembled WGS sequence"/>
</dbReference>
<dbReference type="PANTHER" id="PTHR42802:SF1">
    <property type="entry name" value="L-ORNITHINE N(5)-MONOOXYGENASE"/>
    <property type="match status" value="1"/>
</dbReference>
<evidence type="ECO:0000256" key="8">
    <source>
        <dbReference type="ARBA" id="ARBA00023002"/>
    </source>
</evidence>
<evidence type="ECO:0000256" key="4">
    <source>
        <dbReference type="ARBA" id="ARBA00012881"/>
    </source>
</evidence>
<dbReference type="SUPFAM" id="SSF51905">
    <property type="entry name" value="FAD/NAD(P)-binding domain"/>
    <property type="match status" value="1"/>
</dbReference>
<comment type="caution">
    <text evidence="12">The sequence shown here is derived from an EMBL/GenBank/DDBJ whole genome shotgun (WGS) entry which is preliminary data.</text>
</comment>
<proteinExistence type="inferred from homology"/>
<dbReference type="GO" id="GO:0016746">
    <property type="term" value="F:acyltransferase activity"/>
    <property type="evidence" value="ECO:0007669"/>
    <property type="project" value="InterPro"/>
</dbReference>
<dbReference type="InterPro" id="IPR019432">
    <property type="entry name" value="Acyltransferase_MbtK/IucB-like"/>
</dbReference>
<evidence type="ECO:0000256" key="3">
    <source>
        <dbReference type="ARBA" id="ARBA00007588"/>
    </source>
</evidence>
<dbReference type="Pfam" id="PF13434">
    <property type="entry name" value="Lys_Orn_oxgnase"/>
    <property type="match status" value="1"/>
</dbReference>
<feature type="domain" description="Acyltransferase MbtK/IucB-like conserved" evidence="11">
    <location>
        <begin position="555"/>
        <end position="602"/>
    </location>
</feature>
<dbReference type="Gene3D" id="3.40.630.30">
    <property type="match status" value="1"/>
</dbReference>
<keyword evidence="5" id="KW-0285">Flavoprotein</keyword>
<dbReference type="InterPro" id="IPR025700">
    <property type="entry name" value="Lys/Orn_oxygenase"/>
</dbReference>
<organism evidence="12 13">
    <name type="scientific">Basidiobolus meristosporus CBS 931.73</name>
    <dbReference type="NCBI Taxonomy" id="1314790"/>
    <lineage>
        <taxon>Eukaryota</taxon>
        <taxon>Fungi</taxon>
        <taxon>Fungi incertae sedis</taxon>
        <taxon>Zoopagomycota</taxon>
        <taxon>Entomophthoromycotina</taxon>
        <taxon>Basidiobolomycetes</taxon>
        <taxon>Basidiobolales</taxon>
        <taxon>Basidiobolaceae</taxon>
        <taxon>Basidiobolus</taxon>
    </lineage>
</organism>
<comment type="catalytic activity">
    <reaction evidence="9">
        <text>L-ornithine + NADPH + O2 = N(5)-hydroxy-L-ornithine + NADP(+) + H2O</text>
        <dbReference type="Rhea" id="RHEA:41508"/>
        <dbReference type="ChEBI" id="CHEBI:15377"/>
        <dbReference type="ChEBI" id="CHEBI:15379"/>
        <dbReference type="ChEBI" id="CHEBI:46911"/>
        <dbReference type="ChEBI" id="CHEBI:57783"/>
        <dbReference type="ChEBI" id="CHEBI:58349"/>
        <dbReference type="ChEBI" id="CHEBI:78275"/>
        <dbReference type="EC" id="1.14.13.196"/>
    </reaction>
</comment>
<gene>
    <name evidence="12" type="ORF">K493DRAFT_293676</name>
</gene>
<dbReference type="Gene3D" id="3.50.50.60">
    <property type="entry name" value="FAD/NAD(P)-binding domain"/>
    <property type="match status" value="1"/>
</dbReference>
<evidence type="ECO:0000256" key="2">
    <source>
        <dbReference type="ARBA" id="ARBA00004924"/>
    </source>
</evidence>
<dbReference type="InterPro" id="IPR016181">
    <property type="entry name" value="Acyl_CoA_acyltransferase"/>
</dbReference>
<dbReference type="PRINTS" id="PR00368">
    <property type="entry name" value="FADPNR"/>
</dbReference>
<name>A0A1Y1WY16_9FUNG</name>
<comment type="cofactor">
    <cofactor evidence="1">
        <name>FAD</name>
        <dbReference type="ChEBI" id="CHEBI:57692"/>
    </cofactor>
</comment>
<evidence type="ECO:0000259" key="11">
    <source>
        <dbReference type="SMART" id="SM01006"/>
    </source>
</evidence>
<comment type="catalytic activity">
    <reaction evidence="10">
        <text>L-ornithine + NADH + O2 = N(5)-hydroxy-L-ornithine + NAD(+) + H2O</text>
        <dbReference type="Rhea" id="RHEA:41512"/>
        <dbReference type="ChEBI" id="CHEBI:15377"/>
        <dbReference type="ChEBI" id="CHEBI:15379"/>
        <dbReference type="ChEBI" id="CHEBI:46911"/>
        <dbReference type="ChEBI" id="CHEBI:57540"/>
        <dbReference type="ChEBI" id="CHEBI:57945"/>
        <dbReference type="ChEBI" id="CHEBI:78275"/>
        <dbReference type="EC" id="1.14.13.196"/>
    </reaction>
</comment>
<comment type="similarity">
    <text evidence="3">Belongs to the lysine N(6)-hydroxylase/L-ornithine N(5)-oxygenase family.</text>
</comment>
<keyword evidence="13" id="KW-1185">Reference proteome</keyword>
<dbReference type="SMART" id="SM01006">
    <property type="entry name" value="AlcB"/>
    <property type="match status" value="1"/>
</dbReference>
<dbReference type="GO" id="GO:0016491">
    <property type="term" value="F:oxidoreductase activity"/>
    <property type="evidence" value="ECO:0007669"/>
    <property type="project" value="UniProtKB-KW"/>
</dbReference>
<dbReference type="GO" id="GO:0019290">
    <property type="term" value="P:siderophore biosynthetic process"/>
    <property type="evidence" value="ECO:0007669"/>
    <property type="project" value="InterPro"/>
</dbReference>
<dbReference type="Pfam" id="PF13523">
    <property type="entry name" value="Acetyltransf_8"/>
    <property type="match status" value="1"/>
</dbReference>
<evidence type="ECO:0000256" key="10">
    <source>
        <dbReference type="ARBA" id="ARBA00049248"/>
    </source>
</evidence>
<evidence type="ECO:0000256" key="5">
    <source>
        <dbReference type="ARBA" id="ARBA00022630"/>
    </source>
</evidence>
<protein>
    <recommendedName>
        <fullName evidence="4">L-ornithine N(5)-monooxygenase [NAD(P)H]</fullName>
        <ecNumber evidence="4">1.14.13.196</ecNumber>
    </recommendedName>
</protein>
<evidence type="ECO:0000256" key="7">
    <source>
        <dbReference type="ARBA" id="ARBA00022857"/>
    </source>
</evidence>
<keyword evidence="8" id="KW-0560">Oxidoreductase</keyword>
<evidence type="ECO:0000313" key="13">
    <source>
        <dbReference type="Proteomes" id="UP000193498"/>
    </source>
</evidence>